<name>D8TAQ3_SELML</name>
<reference evidence="2 3" key="1">
    <citation type="journal article" date="2011" name="Science">
        <title>The Selaginella genome identifies genetic changes associated with the evolution of vascular plants.</title>
        <authorList>
            <person name="Banks J.A."/>
            <person name="Nishiyama T."/>
            <person name="Hasebe M."/>
            <person name="Bowman J.L."/>
            <person name="Gribskov M."/>
            <person name="dePamphilis C."/>
            <person name="Albert V.A."/>
            <person name="Aono N."/>
            <person name="Aoyama T."/>
            <person name="Ambrose B.A."/>
            <person name="Ashton N.W."/>
            <person name="Axtell M.J."/>
            <person name="Barker E."/>
            <person name="Barker M.S."/>
            <person name="Bennetzen J.L."/>
            <person name="Bonawitz N.D."/>
            <person name="Chapple C."/>
            <person name="Cheng C."/>
            <person name="Correa L.G."/>
            <person name="Dacre M."/>
            <person name="DeBarry J."/>
            <person name="Dreyer I."/>
            <person name="Elias M."/>
            <person name="Engstrom E.M."/>
            <person name="Estelle M."/>
            <person name="Feng L."/>
            <person name="Finet C."/>
            <person name="Floyd S.K."/>
            <person name="Frommer W.B."/>
            <person name="Fujita T."/>
            <person name="Gramzow L."/>
            <person name="Gutensohn M."/>
            <person name="Harholt J."/>
            <person name="Hattori M."/>
            <person name="Heyl A."/>
            <person name="Hirai T."/>
            <person name="Hiwatashi Y."/>
            <person name="Ishikawa M."/>
            <person name="Iwata M."/>
            <person name="Karol K.G."/>
            <person name="Koehler B."/>
            <person name="Kolukisaoglu U."/>
            <person name="Kubo M."/>
            <person name="Kurata T."/>
            <person name="Lalonde S."/>
            <person name="Li K."/>
            <person name="Li Y."/>
            <person name="Litt A."/>
            <person name="Lyons E."/>
            <person name="Manning G."/>
            <person name="Maruyama T."/>
            <person name="Michael T.P."/>
            <person name="Mikami K."/>
            <person name="Miyazaki S."/>
            <person name="Morinaga S."/>
            <person name="Murata T."/>
            <person name="Mueller-Roeber B."/>
            <person name="Nelson D.R."/>
            <person name="Obara M."/>
            <person name="Oguri Y."/>
            <person name="Olmstead R.G."/>
            <person name="Onodera N."/>
            <person name="Petersen B.L."/>
            <person name="Pils B."/>
            <person name="Prigge M."/>
            <person name="Rensing S.A."/>
            <person name="Riano-Pachon D.M."/>
            <person name="Roberts A.W."/>
            <person name="Sato Y."/>
            <person name="Scheller H.V."/>
            <person name="Schulz B."/>
            <person name="Schulz C."/>
            <person name="Shakirov E.V."/>
            <person name="Shibagaki N."/>
            <person name="Shinohara N."/>
            <person name="Shippen D.E."/>
            <person name="Soerensen I."/>
            <person name="Sotooka R."/>
            <person name="Sugimoto N."/>
            <person name="Sugita M."/>
            <person name="Sumikawa N."/>
            <person name="Tanurdzic M."/>
            <person name="Theissen G."/>
            <person name="Ulvskov P."/>
            <person name="Wakazuki S."/>
            <person name="Weng J.K."/>
            <person name="Willats W.W."/>
            <person name="Wipf D."/>
            <person name="Wolf P.G."/>
            <person name="Yang L."/>
            <person name="Zimmer A.D."/>
            <person name="Zhu Q."/>
            <person name="Mitros T."/>
            <person name="Hellsten U."/>
            <person name="Loque D."/>
            <person name="Otillar R."/>
            <person name="Salamov A."/>
            <person name="Schmutz J."/>
            <person name="Shapiro H."/>
            <person name="Lindquist E."/>
            <person name="Lucas S."/>
            <person name="Rokhsar D."/>
            <person name="Grigoriev I.V."/>
        </authorList>
    </citation>
    <scope>NUCLEOTIDE SEQUENCE [LARGE SCALE GENOMIC DNA]</scope>
</reference>
<evidence type="ECO:0000256" key="1">
    <source>
        <dbReference type="SAM" id="MobiDB-lite"/>
    </source>
</evidence>
<dbReference type="Gramene" id="EFJ06270">
    <property type="protein sequence ID" value="EFJ06270"/>
    <property type="gene ID" value="SELMODRAFT_430848"/>
</dbReference>
<dbReference type="HOGENOM" id="CLU_824874_0_0_1"/>
<gene>
    <name evidence="2" type="ORF">SELMODRAFT_430848</name>
</gene>
<dbReference type="AlphaFoldDB" id="D8TAQ3"/>
<evidence type="ECO:0000313" key="3">
    <source>
        <dbReference type="Proteomes" id="UP000001514"/>
    </source>
</evidence>
<evidence type="ECO:0000313" key="2">
    <source>
        <dbReference type="EMBL" id="EFJ06270.1"/>
    </source>
</evidence>
<sequence>MRGGRFLNSLRQLARQPVSNTPLICNAFELGHGVSTLIKQGCMSPPSKEKQYFLIGLSSSMKQQHAAAMKNLLISTHIKNSSSAAAMVQEPLEDKMEAPPPVEDNVVPLALETSSPAEQVCDAGISPDLESLPGKGFLMEEQKDDRTADEEDPSGTYCRHSEADRFTTQLSVQLQVQTYTTSIREIGYRPLTHLGGSNYYPEQLPDDFIRTKGPVHGKAGVIDASVQILEAQGYEYVGELKQFGWFFELMRRDHKMLASGEIQAEQPILALDISNESEFSDEIDLVAITFSYDFKIAMIFPNGFIVRLTNDLTVDPESGERHKHKRELGSGNKNTLL</sequence>
<organism evidence="3">
    <name type="scientific">Selaginella moellendorffii</name>
    <name type="common">Spikemoss</name>
    <dbReference type="NCBI Taxonomy" id="88036"/>
    <lineage>
        <taxon>Eukaryota</taxon>
        <taxon>Viridiplantae</taxon>
        <taxon>Streptophyta</taxon>
        <taxon>Embryophyta</taxon>
        <taxon>Tracheophyta</taxon>
        <taxon>Lycopodiopsida</taxon>
        <taxon>Selaginellales</taxon>
        <taxon>Selaginellaceae</taxon>
        <taxon>Selaginella</taxon>
    </lineage>
</organism>
<feature type="region of interest" description="Disordered" evidence="1">
    <location>
        <begin position="316"/>
        <end position="337"/>
    </location>
</feature>
<protein>
    <submittedName>
        <fullName evidence="2">Uncharacterized protein</fullName>
    </submittedName>
</protein>
<dbReference type="InParanoid" id="D8TAQ3"/>
<dbReference type="KEGG" id="smo:SELMODRAFT_430848"/>
<proteinExistence type="predicted"/>
<accession>D8TAQ3</accession>
<dbReference type="EMBL" id="GL377704">
    <property type="protein sequence ID" value="EFJ06270.1"/>
    <property type="molecule type" value="Genomic_DNA"/>
</dbReference>
<dbReference type="Proteomes" id="UP000001514">
    <property type="component" value="Unassembled WGS sequence"/>
</dbReference>
<keyword evidence="3" id="KW-1185">Reference proteome</keyword>